<dbReference type="STRING" id="1514971.AUR64_14480"/>
<organism evidence="5 6">
    <name type="scientific">Haloprofundus marisrubri</name>
    <dbReference type="NCBI Taxonomy" id="1514971"/>
    <lineage>
        <taxon>Archaea</taxon>
        <taxon>Methanobacteriati</taxon>
        <taxon>Methanobacteriota</taxon>
        <taxon>Stenosarchaea group</taxon>
        <taxon>Halobacteria</taxon>
        <taxon>Halobacteriales</taxon>
        <taxon>Haloferacaceae</taxon>
        <taxon>Haloprofundus</taxon>
    </lineage>
</organism>
<dbReference type="AlphaFoldDB" id="A0A0W1R6U0"/>
<protein>
    <submittedName>
        <fullName evidence="5">DNA-binding protein</fullName>
    </submittedName>
</protein>
<dbReference type="PANTHER" id="PTHR34236:SF1">
    <property type="entry name" value="DIMETHYL SULFOXIDE REDUCTASE TRANSCRIPTIONAL ACTIVATOR"/>
    <property type="match status" value="1"/>
</dbReference>
<dbReference type="PANTHER" id="PTHR34236">
    <property type="entry name" value="DIMETHYL SULFOXIDE REDUCTASE TRANSCRIPTIONAL ACTIVATOR"/>
    <property type="match status" value="1"/>
</dbReference>
<gene>
    <name evidence="5" type="ORF">AUR64_14480</name>
</gene>
<keyword evidence="6" id="KW-1185">Reference proteome</keyword>
<dbReference type="Proteomes" id="UP000054387">
    <property type="component" value="Unassembled WGS sequence"/>
</dbReference>
<evidence type="ECO:0000256" key="1">
    <source>
        <dbReference type="ARBA" id="ARBA00023015"/>
    </source>
</evidence>
<dbReference type="OrthoDB" id="27447at2157"/>
<evidence type="ECO:0000313" key="6">
    <source>
        <dbReference type="Proteomes" id="UP000054387"/>
    </source>
</evidence>
<evidence type="ECO:0000259" key="3">
    <source>
        <dbReference type="Pfam" id="PF04967"/>
    </source>
</evidence>
<keyword evidence="5" id="KW-0238">DNA-binding</keyword>
<dbReference type="Pfam" id="PF24278">
    <property type="entry name" value="HVO_0513_N"/>
    <property type="match status" value="1"/>
</dbReference>
<dbReference type="InterPro" id="IPR056493">
    <property type="entry name" value="HVO_0513_N"/>
</dbReference>
<reference evidence="5 6" key="1">
    <citation type="submission" date="2015-12" db="EMBL/GenBank/DDBJ databases">
        <title>Haloprofundus marisrubri gen. nov., sp. nov., an extremely halophilic archaeon isolated from the Discovery deep brine-seawater interface in the Red Sea.</title>
        <authorList>
            <person name="Zhang G."/>
            <person name="Stingl U."/>
            <person name="Rashid M."/>
        </authorList>
    </citation>
    <scope>NUCLEOTIDE SEQUENCE [LARGE SCALE GENOMIC DNA]</scope>
    <source>
        <strain evidence="5 6">SB9</strain>
    </source>
</reference>
<dbReference type="GO" id="GO:0003677">
    <property type="term" value="F:DNA binding"/>
    <property type="evidence" value="ECO:0007669"/>
    <property type="project" value="UniProtKB-KW"/>
</dbReference>
<accession>A0A0W1R6U0</accession>
<keyword evidence="2" id="KW-0804">Transcription</keyword>
<dbReference type="InterPro" id="IPR007050">
    <property type="entry name" value="HTH_bacterioopsin"/>
</dbReference>
<comment type="caution">
    <text evidence="5">The sequence shown here is derived from an EMBL/GenBank/DDBJ whole genome shotgun (WGS) entry which is preliminary data.</text>
</comment>
<evidence type="ECO:0000313" key="5">
    <source>
        <dbReference type="EMBL" id="KTG09007.1"/>
    </source>
</evidence>
<feature type="domain" description="HTH bat-type" evidence="3">
    <location>
        <begin position="162"/>
        <end position="213"/>
    </location>
</feature>
<name>A0A0W1R6U0_9EURY</name>
<evidence type="ECO:0000256" key="2">
    <source>
        <dbReference type="ARBA" id="ARBA00023163"/>
    </source>
</evidence>
<dbReference type="Pfam" id="PF04967">
    <property type="entry name" value="HTH_10"/>
    <property type="match status" value="1"/>
</dbReference>
<feature type="domain" description="HVO-0513-like N-terminal" evidence="4">
    <location>
        <begin position="18"/>
        <end position="148"/>
    </location>
</feature>
<dbReference type="EMBL" id="LOPU01000029">
    <property type="protein sequence ID" value="KTG09007.1"/>
    <property type="molecule type" value="Genomic_DNA"/>
</dbReference>
<keyword evidence="1" id="KW-0805">Transcription regulation</keyword>
<proteinExistence type="predicted"/>
<sequence length="221" mass="24108">MKHLRVRITAGGREADIHPMYDLWANAPFIERATALQWNYTGDAFGILHFAVGDAAAFENAIADIPEVLDYDIETAGADAFYVYIRDATTNELSDLFGPITHGGLVVVPPIRYHEDGTVTFSVFGPDSEIQHAVESVPDVVDVTIEEISGLTSMAAVLETQLSRRQREAVDVAVELGYYEVPRKSNTKDIAAVLECSPSTAAEHLRKAESKLISTATSPSR</sequence>
<dbReference type="RefSeq" id="WP_058582159.1">
    <property type="nucleotide sequence ID" value="NZ_LOPU01000029.1"/>
</dbReference>
<evidence type="ECO:0000259" key="4">
    <source>
        <dbReference type="Pfam" id="PF24278"/>
    </source>
</evidence>